<dbReference type="AlphaFoldDB" id="A0A9N9RFC8"/>
<proteinExistence type="predicted"/>
<dbReference type="EMBL" id="OU893338">
    <property type="protein sequence ID" value="CAG9795425.1"/>
    <property type="molecule type" value="Genomic_DNA"/>
</dbReference>
<sequence>MLQETARPEGQPPPAPCATPAPAPAPARDSPKKVRTGRARKTVFVSFPATEFGCPVLIRPASPFRQVKIVQLVGDSKTATRRGAGSPGKPRPPVKIIMNKSNFQRLVAANVPPPSAAAPPDDVTRLKHQLAASQKTVARLTEELKLCRAKLAQYEGP</sequence>
<feature type="region of interest" description="Disordered" evidence="2">
    <location>
        <begin position="1"/>
        <end position="39"/>
    </location>
</feature>
<evidence type="ECO:0000256" key="1">
    <source>
        <dbReference type="SAM" id="Coils"/>
    </source>
</evidence>
<reference evidence="3" key="1">
    <citation type="submission" date="2021-12" db="EMBL/GenBank/DDBJ databases">
        <authorList>
            <person name="King R."/>
        </authorList>
    </citation>
    <scope>NUCLEOTIDE SEQUENCE</scope>
</reference>
<evidence type="ECO:0000313" key="4">
    <source>
        <dbReference type="Proteomes" id="UP001153714"/>
    </source>
</evidence>
<keyword evidence="1" id="KW-0175">Coiled coil</keyword>
<dbReference type="Proteomes" id="UP001153714">
    <property type="component" value="Chromosome 7"/>
</dbReference>
<protein>
    <submittedName>
        <fullName evidence="3">Uncharacterized protein</fullName>
    </submittedName>
</protein>
<feature type="coiled-coil region" evidence="1">
    <location>
        <begin position="123"/>
        <end position="150"/>
    </location>
</feature>
<organism evidence="3 4">
    <name type="scientific">Diatraea saccharalis</name>
    <name type="common">sugarcane borer</name>
    <dbReference type="NCBI Taxonomy" id="40085"/>
    <lineage>
        <taxon>Eukaryota</taxon>
        <taxon>Metazoa</taxon>
        <taxon>Ecdysozoa</taxon>
        <taxon>Arthropoda</taxon>
        <taxon>Hexapoda</taxon>
        <taxon>Insecta</taxon>
        <taxon>Pterygota</taxon>
        <taxon>Neoptera</taxon>
        <taxon>Endopterygota</taxon>
        <taxon>Lepidoptera</taxon>
        <taxon>Glossata</taxon>
        <taxon>Ditrysia</taxon>
        <taxon>Pyraloidea</taxon>
        <taxon>Crambidae</taxon>
        <taxon>Crambinae</taxon>
        <taxon>Diatraea</taxon>
    </lineage>
</organism>
<reference evidence="3" key="2">
    <citation type="submission" date="2022-10" db="EMBL/GenBank/DDBJ databases">
        <authorList>
            <consortium name="ENA_rothamsted_submissions"/>
            <consortium name="culmorum"/>
            <person name="King R."/>
        </authorList>
    </citation>
    <scope>NUCLEOTIDE SEQUENCE</scope>
</reference>
<keyword evidence="4" id="KW-1185">Reference proteome</keyword>
<dbReference type="OrthoDB" id="341259at2759"/>
<name>A0A9N9RFC8_9NEOP</name>
<accession>A0A9N9RFC8</accession>
<evidence type="ECO:0000256" key="2">
    <source>
        <dbReference type="SAM" id="MobiDB-lite"/>
    </source>
</evidence>
<evidence type="ECO:0000313" key="3">
    <source>
        <dbReference type="EMBL" id="CAG9795425.1"/>
    </source>
</evidence>
<feature type="compositionally biased region" description="Pro residues" evidence="2">
    <location>
        <begin position="10"/>
        <end position="25"/>
    </location>
</feature>
<gene>
    <name evidence="3" type="ORF">DIATSA_LOCUS12691</name>
</gene>